<proteinExistence type="predicted"/>
<comment type="caution">
    <text evidence="2">The sequence shown here is derived from an EMBL/GenBank/DDBJ whole genome shotgun (WGS) entry which is preliminary data.</text>
</comment>
<dbReference type="Pfam" id="PF03929">
    <property type="entry name" value="PepSY_TM"/>
    <property type="match status" value="1"/>
</dbReference>
<keyword evidence="1 2" id="KW-0812">Transmembrane</keyword>
<feature type="transmembrane region" description="Helical" evidence="1">
    <location>
        <begin position="162"/>
        <end position="184"/>
    </location>
</feature>
<dbReference type="Proteomes" id="UP000248987">
    <property type="component" value="Unassembled WGS sequence"/>
</dbReference>
<evidence type="ECO:0000313" key="3">
    <source>
        <dbReference type="Proteomes" id="UP000248987"/>
    </source>
</evidence>
<gene>
    <name evidence="2" type="ORF">LX77_00403</name>
</gene>
<sequence>MYNFASIPNNLPLKQRLSKLAKSTRWYRKTHRWIAIILVFFMFIVGVTGLLLTWKDELQLKPSSAKVAAENRSLISLQTIHDKAVSYIESQNLSSEINRIDYRPNKGIAKVRFEQHFTELQIDCYTGAIVSEKNRTADVVEMIHDGSIIDFVFSNSSSTSKLVYSTFTSLGLLFLSFSGFILWLRPRKMKKLKTSGTDAS</sequence>
<dbReference type="AlphaFoldDB" id="A0A327SFH3"/>
<reference evidence="2 3" key="1">
    <citation type="submission" date="2018-06" db="EMBL/GenBank/DDBJ databases">
        <title>Genomic Encyclopedia of Archaeal and Bacterial Type Strains, Phase II (KMG-II): from individual species to whole genera.</title>
        <authorList>
            <person name="Goeker M."/>
        </authorList>
    </citation>
    <scope>NUCLEOTIDE SEQUENCE [LARGE SCALE GENOMIC DNA]</scope>
    <source>
        <strain evidence="2 3">DSM 12408</strain>
    </source>
</reference>
<organism evidence="2 3">
    <name type="scientific">Gelidibacter algens</name>
    <dbReference type="NCBI Taxonomy" id="49280"/>
    <lineage>
        <taxon>Bacteria</taxon>
        <taxon>Pseudomonadati</taxon>
        <taxon>Bacteroidota</taxon>
        <taxon>Flavobacteriia</taxon>
        <taxon>Flavobacteriales</taxon>
        <taxon>Flavobacteriaceae</taxon>
        <taxon>Gelidibacter</taxon>
    </lineage>
</organism>
<keyword evidence="3" id="KW-1185">Reference proteome</keyword>
<evidence type="ECO:0000256" key="1">
    <source>
        <dbReference type="SAM" id="Phobius"/>
    </source>
</evidence>
<dbReference type="InterPro" id="IPR005625">
    <property type="entry name" value="PepSY-ass_TM"/>
</dbReference>
<keyword evidence="1" id="KW-0472">Membrane</keyword>
<keyword evidence="1" id="KW-1133">Transmembrane helix</keyword>
<evidence type="ECO:0000313" key="2">
    <source>
        <dbReference type="EMBL" id="RAJ27829.1"/>
    </source>
</evidence>
<dbReference type="EMBL" id="QLLQ01000001">
    <property type="protein sequence ID" value="RAJ27829.1"/>
    <property type="molecule type" value="Genomic_DNA"/>
</dbReference>
<protein>
    <submittedName>
        <fullName evidence="2">PepSY-associated transmembrane protein</fullName>
    </submittedName>
</protein>
<feature type="transmembrane region" description="Helical" evidence="1">
    <location>
        <begin position="33"/>
        <end position="54"/>
    </location>
</feature>
<accession>A0A327SFH3</accession>
<name>A0A327SFH3_9FLAO</name>